<gene>
    <name evidence="2" type="ORF">ESZ26_04520</name>
    <name evidence="3" type="ORF">ESZ27_02100</name>
</gene>
<accession>A0A5C6QPW8</accession>
<evidence type="ECO:0000313" key="2">
    <source>
        <dbReference type="EMBL" id="TWX61884.1"/>
    </source>
</evidence>
<sequence length="230" mass="26348">MAEKLVQQPSITIKPIAKHNGIFLVILGALVLFTTLLFAQHYWQTYRFAYMFMTLLSLVIILMGVVKLFEPAISLFLTPDKIIFNHRYGHWQLAWQDIKSINIITEVVGLDRETLPYIGIRLVAIENIANNISVRLANRLIHQQQGLIIYGVLHQLMTMEQAQMNFNPFILSNGERVKGPVAAFLHQSERLSSAFGYHLFLPADSFDRGINEFCQLIKQCQRASSTYHQS</sequence>
<dbReference type="RefSeq" id="WP_146798418.1">
    <property type="nucleotide sequence ID" value="NZ_VOLP01000006.1"/>
</dbReference>
<dbReference type="InterPro" id="IPR021367">
    <property type="entry name" value="DUF2982"/>
</dbReference>
<dbReference type="OrthoDB" id="7061905at2"/>
<evidence type="ECO:0000313" key="5">
    <source>
        <dbReference type="Proteomes" id="UP000321917"/>
    </source>
</evidence>
<dbReference type="Pfam" id="PF11201">
    <property type="entry name" value="DUF2982"/>
    <property type="match status" value="1"/>
</dbReference>
<dbReference type="AlphaFoldDB" id="A0A5C6QPW8"/>
<feature type="transmembrane region" description="Helical" evidence="1">
    <location>
        <begin position="49"/>
        <end position="69"/>
    </location>
</feature>
<feature type="transmembrane region" description="Helical" evidence="1">
    <location>
        <begin position="21"/>
        <end position="43"/>
    </location>
</feature>
<proteinExistence type="predicted"/>
<name>A0A5C6QPW8_9GAMM</name>
<keyword evidence="1" id="KW-1133">Transmembrane helix</keyword>
<dbReference type="EMBL" id="VOLR01000005">
    <property type="protein sequence ID" value="TWX61884.1"/>
    <property type="molecule type" value="Genomic_DNA"/>
</dbReference>
<evidence type="ECO:0000256" key="1">
    <source>
        <dbReference type="SAM" id="Phobius"/>
    </source>
</evidence>
<organism evidence="3 5">
    <name type="scientific">Colwellia hornerae</name>
    <dbReference type="NCBI Taxonomy" id="89402"/>
    <lineage>
        <taxon>Bacteria</taxon>
        <taxon>Pseudomonadati</taxon>
        <taxon>Pseudomonadota</taxon>
        <taxon>Gammaproteobacteria</taxon>
        <taxon>Alteromonadales</taxon>
        <taxon>Colwelliaceae</taxon>
        <taxon>Colwellia</taxon>
    </lineage>
</organism>
<dbReference type="Proteomes" id="UP000321525">
    <property type="component" value="Unassembled WGS sequence"/>
</dbReference>
<comment type="caution">
    <text evidence="3">The sequence shown here is derived from an EMBL/GenBank/DDBJ whole genome shotgun (WGS) entry which is preliminary data.</text>
</comment>
<reference evidence="3 5" key="1">
    <citation type="submission" date="2019-07" db="EMBL/GenBank/DDBJ databases">
        <title>Genomes of sea-ice associated Colwellia species.</title>
        <authorList>
            <person name="Bowman J.P."/>
        </authorList>
    </citation>
    <scope>NUCLEOTIDE SEQUENCE [LARGE SCALE GENOMIC DNA]</scope>
    <source>
        <strain evidence="2 4">ACAM 607</strain>
        <strain evidence="3 5">IC036</strain>
    </source>
</reference>
<keyword evidence="4" id="KW-1185">Reference proteome</keyword>
<keyword evidence="1" id="KW-0472">Membrane</keyword>
<dbReference type="Proteomes" id="UP000321917">
    <property type="component" value="Unassembled WGS sequence"/>
</dbReference>
<dbReference type="EMBL" id="VOLQ01000003">
    <property type="protein sequence ID" value="TWX71216.1"/>
    <property type="molecule type" value="Genomic_DNA"/>
</dbReference>
<protein>
    <submittedName>
        <fullName evidence="3">DUF2982 domain-containing protein</fullName>
    </submittedName>
</protein>
<keyword evidence="1" id="KW-0812">Transmembrane</keyword>
<evidence type="ECO:0000313" key="3">
    <source>
        <dbReference type="EMBL" id="TWX71216.1"/>
    </source>
</evidence>
<evidence type="ECO:0000313" key="4">
    <source>
        <dbReference type="Proteomes" id="UP000321525"/>
    </source>
</evidence>